<dbReference type="InterPro" id="IPR011051">
    <property type="entry name" value="RmlC_Cupin_sf"/>
</dbReference>
<organism evidence="2 3">
    <name type="scientific">Lacrimispora algidixylanolytica</name>
    <dbReference type="NCBI Taxonomy" id="94868"/>
    <lineage>
        <taxon>Bacteria</taxon>
        <taxon>Bacillati</taxon>
        <taxon>Bacillota</taxon>
        <taxon>Clostridia</taxon>
        <taxon>Lachnospirales</taxon>
        <taxon>Lachnospiraceae</taxon>
        <taxon>Lacrimispora</taxon>
    </lineage>
</organism>
<sequence>MSYLNGNTGYRKDILSTRSVIKKGNYAILEPDGLVKNTIPGFEQCEITILGSPLLGASFVDYLVNPAPGGGNRTGFGVSGEEIFFYVFEGTVKVWNDNEEAQVTDGGYIYCPDGTQLHFENTGDTSARCFLYKRLYHRIEGYEAHTVIGNINDVDWVHYEGMDDVLVKDFLPSATNLGFDINFHILAFKPGACHGYIETHVQEHGAYIYSGEGMYVLDQDWIPVKKGDYLFMGAYCPQAAYGVGREDLFAYIYSKDCNRDVRL</sequence>
<dbReference type="InterPro" id="IPR017627">
    <property type="entry name" value="UGHY"/>
</dbReference>
<evidence type="ECO:0000259" key="1">
    <source>
        <dbReference type="Pfam" id="PF07883"/>
    </source>
</evidence>
<name>A0A419TC42_9FIRM</name>
<evidence type="ECO:0000313" key="3">
    <source>
        <dbReference type="Proteomes" id="UP000284277"/>
    </source>
</evidence>
<dbReference type="InterPro" id="IPR044704">
    <property type="entry name" value="UGlyAH_cupin_N"/>
</dbReference>
<dbReference type="Proteomes" id="UP000284277">
    <property type="component" value="Unassembled WGS sequence"/>
</dbReference>
<gene>
    <name evidence="2" type="ORF">BET01_01280</name>
</gene>
<keyword evidence="2" id="KW-0378">Hydrolase</keyword>
<dbReference type="AlphaFoldDB" id="A0A419TC42"/>
<evidence type="ECO:0000313" key="2">
    <source>
        <dbReference type="EMBL" id="RKD35015.1"/>
    </source>
</evidence>
<dbReference type="OrthoDB" id="9814939at2"/>
<dbReference type="Gene3D" id="2.60.120.10">
    <property type="entry name" value="Jelly Rolls"/>
    <property type="match status" value="1"/>
</dbReference>
<dbReference type="GO" id="GO:0071522">
    <property type="term" value="F:ureidoglycine aminohydrolase activity"/>
    <property type="evidence" value="ECO:0007669"/>
    <property type="project" value="InterPro"/>
</dbReference>
<dbReference type="NCBIfam" id="TIGR03214">
    <property type="entry name" value="ura-cupin"/>
    <property type="match status" value="1"/>
</dbReference>
<dbReference type="CDD" id="cd02212">
    <property type="entry name" value="cupin_UGlyAH_C"/>
    <property type="match status" value="1"/>
</dbReference>
<protein>
    <submittedName>
        <fullName evidence="2">(S)-ureidoglycine aminohydrolase</fullName>
    </submittedName>
</protein>
<dbReference type="InterPro" id="IPR044697">
    <property type="entry name" value="UGlyAH_cupin_C"/>
</dbReference>
<dbReference type="RefSeq" id="WP_120194952.1">
    <property type="nucleotide sequence ID" value="NZ_MCIA01000001.1"/>
</dbReference>
<feature type="domain" description="Cupin type-2" evidence="1">
    <location>
        <begin position="80"/>
        <end position="130"/>
    </location>
</feature>
<dbReference type="SUPFAM" id="SSF51182">
    <property type="entry name" value="RmlC-like cupins"/>
    <property type="match status" value="1"/>
</dbReference>
<dbReference type="CDD" id="cd02211">
    <property type="entry name" value="cupin_UGlyAH_N"/>
    <property type="match status" value="1"/>
</dbReference>
<accession>A0A419TC42</accession>
<dbReference type="InterPro" id="IPR014710">
    <property type="entry name" value="RmlC-like_jellyroll"/>
</dbReference>
<comment type="caution">
    <text evidence="2">The sequence shown here is derived from an EMBL/GenBank/DDBJ whole genome shotgun (WGS) entry which is preliminary data.</text>
</comment>
<keyword evidence="3" id="KW-1185">Reference proteome</keyword>
<dbReference type="EMBL" id="MCIA01000001">
    <property type="protein sequence ID" value="RKD35015.1"/>
    <property type="molecule type" value="Genomic_DNA"/>
</dbReference>
<dbReference type="InterPro" id="IPR013096">
    <property type="entry name" value="Cupin_2"/>
</dbReference>
<dbReference type="PANTHER" id="PTHR34571:SF1">
    <property type="entry name" value="(S)-UREIDOGLYCINE AMINOHYDROLASE"/>
    <property type="match status" value="1"/>
</dbReference>
<dbReference type="PANTHER" id="PTHR34571">
    <property type="entry name" value="(S)-UREIDOGLYCINE AMINOHYDROLASE"/>
    <property type="match status" value="1"/>
</dbReference>
<proteinExistence type="predicted"/>
<reference evidence="2 3" key="1">
    <citation type="submission" date="2016-08" db="EMBL/GenBank/DDBJ databases">
        <title>A new outlook on sporulation: Clostridium algidixylanolyticum.</title>
        <authorList>
            <person name="Poppleton D.I."/>
            <person name="Gribaldo S."/>
        </authorList>
    </citation>
    <scope>NUCLEOTIDE SEQUENCE [LARGE SCALE GENOMIC DNA]</scope>
    <source>
        <strain evidence="2 3">SPL73</strain>
    </source>
</reference>
<dbReference type="Pfam" id="PF07883">
    <property type="entry name" value="Cupin_2"/>
    <property type="match status" value="1"/>
</dbReference>